<dbReference type="RefSeq" id="WP_013324779.1">
    <property type="nucleotide sequence ID" value="NC_014501.1"/>
</dbReference>
<dbReference type="InterPro" id="IPR013320">
    <property type="entry name" value="ConA-like_dom_sf"/>
</dbReference>
<feature type="active site" description="Proton acceptor" evidence="3">
    <location>
        <position position="584"/>
    </location>
</feature>
<keyword evidence="2 3" id="KW-0443">Lipid metabolism</keyword>
<proteinExistence type="inferred from homology"/>
<evidence type="ECO:0000256" key="3">
    <source>
        <dbReference type="PROSITE-ProRule" id="PRU01161"/>
    </source>
</evidence>
<sequence>MTNAVAPQLVLTFDGLDDYIAFGKNDLGGVFAQGNSSFTISGWVNPLRLTNKATTYGTRNVFFSRSSDQYSDNFELGISEEGNLDVYIDEKVKRQIKTLGNGELSIGQWHFFALVFNQGLVSVFLDDHQYSDSLTGSSLNKATSPVTLGATLHNQVYFNGQLANISVWKIACTAAEIERHRSGLIEGNEEGLIAYWKLNEGEGTSVRNASRNAFHGKLHGNPTWDTALIPFTKENREQGTGNREQGTGNREQGTGEGGHVGGFPDISEPPNPKGNSVGAGQVPLPTPIENDEGAELDPSQSGNLSSETPLPLLPQAEELDPSQSGNLSSETPLPLLPQAEETQTAPTPETEVSTPIESPEPIQTLTEEESQKTMNTTAKPKYRILSIDGGGIRGIIPAIILAEIEKRTQKPISSLFDLIAGTSSGGILALGLTKPHLNLDAPGSPPTPQYSAEDLLELFVKHGAEIFYEPFFEKILGSLEDIFTQPKYSPEGRETIIKEYFGQALLENNLKEVFVTSYDIEQRIPIFFTNKLEKQETQSRRFRKLCLGFTLADAALATTATPTFFPPYHIVTSHNSNGFYTLVDGGVVANNPANLAILEAKISNQTQNEILHTEDLLLVSLGTGSLTTVYPYDAVKNWGTLQWSRPLLNIVFDGGSEVTAGQLERLFEAEEKKNIYYRFQTFLTGELEEIDNAKLDNIRRLQELTHRLITEKSPQIDELCSILSS</sequence>
<dbReference type="GO" id="GO:0004620">
    <property type="term" value="F:phospholipase activity"/>
    <property type="evidence" value="ECO:0007669"/>
    <property type="project" value="TreeGrafter"/>
</dbReference>
<dbReference type="OrthoDB" id="9807112at2"/>
<dbReference type="Gene3D" id="3.40.1090.10">
    <property type="entry name" value="Cytosolic phospholipase A2 catalytic domain"/>
    <property type="match status" value="1"/>
</dbReference>
<dbReference type="AlphaFoldDB" id="E0UGC0"/>
<dbReference type="InterPro" id="IPR016035">
    <property type="entry name" value="Acyl_Trfase/lysoPLipase"/>
</dbReference>
<evidence type="ECO:0000256" key="4">
    <source>
        <dbReference type="SAM" id="MobiDB-lite"/>
    </source>
</evidence>
<dbReference type="PANTHER" id="PTHR32176:SF92">
    <property type="entry name" value="XYLOSE ISOMERASE"/>
    <property type="match status" value="1"/>
</dbReference>
<feature type="compositionally biased region" description="Polar residues" evidence="4">
    <location>
        <begin position="298"/>
        <end position="308"/>
    </location>
</feature>
<feature type="short sequence motif" description="DGA/G" evidence="3">
    <location>
        <begin position="584"/>
        <end position="586"/>
    </location>
</feature>
<feature type="compositionally biased region" description="Polar residues" evidence="4">
    <location>
        <begin position="352"/>
        <end position="365"/>
    </location>
</feature>
<gene>
    <name evidence="6" type="ordered locus">Cyan7822_4848</name>
</gene>
<dbReference type="GO" id="GO:0047372">
    <property type="term" value="F:monoacylglycerol lipase activity"/>
    <property type="evidence" value="ECO:0007669"/>
    <property type="project" value="TreeGrafter"/>
</dbReference>
<keyword evidence="3" id="KW-0378">Hydrolase</keyword>
<feature type="domain" description="PNPLA" evidence="5">
    <location>
        <begin position="385"/>
        <end position="597"/>
    </location>
</feature>
<accession>E0UGC0</accession>
<comment type="similarity">
    <text evidence="1">Belongs to the patatin family.</text>
</comment>
<dbReference type="HOGENOM" id="CLU_430026_0_0_3"/>
<feature type="compositionally biased region" description="Polar residues" evidence="4">
    <location>
        <begin position="321"/>
        <end position="331"/>
    </location>
</feature>
<keyword evidence="3" id="KW-0442">Lipid degradation</keyword>
<feature type="short sequence motif" description="GXGXXG" evidence="3">
    <location>
        <begin position="389"/>
        <end position="394"/>
    </location>
</feature>
<feature type="short sequence motif" description="GXSXG" evidence="3">
    <location>
        <begin position="421"/>
        <end position="425"/>
    </location>
</feature>
<evidence type="ECO:0000256" key="2">
    <source>
        <dbReference type="ARBA" id="ARBA00023098"/>
    </source>
</evidence>
<dbReference type="GO" id="GO:0016042">
    <property type="term" value="P:lipid catabolic process"/>
    <property type="evidence" value="ECO:0007669"/>
    <property type="project" value="UniProtKB-UniRule"/>
</dbReference>
<dbReference type="InterPro" id="IPR002641">
    <property type="entry name" value="PNPLA_dom"/>
</dbReference>
<dbReference type="PROSITE" id="PS51635">
    <property type="entry name" value="PNPLA"/>
    <property type="match status" value="1"/>
</dbReference>
<evidence type="ECO:0000313" key="7">
    <source>
        <dbReference type="Proteomes" id="UP000008206"/>
    </source>
</evidence>
<organism evidence="6 7">
    <name type="scientific">Gloeothece verrucosa (strain PCC 7822)</name>
    <name type="common">Cyanothece sp. (strain PCC 7822)</name>
    <dbReference type="NCBI Taxonomy" id="497965"/>
    <lineage>
        <taxon>Bacteria</taxon>
        <taxon>Bacillati</taxon>
        <taxon>Cyanobacteriota</taxon>
        <taxon>Cyanophyceae</taxon>
        <taxon>Oscillatoriophycideae</taxon>
        <taxon>Chroococcales</taxon>
        <taxon>Aphanothecaceae</taxon>
        <taxon>Gloeothece</taxon>
        <taxon>Gloeothece verrucosa</taxon>
    </lineage>
</organism>
<dbReference type="SUPFAM" id="SSF49899">
    <property type="entry name" value="Concanavalin A-like lectins/glucanases"/>
    <property type="match status" value="1"/>
</dbReference>
<dbReference type="KEGG" id="cyj:Cyan7822_4848"/>
<dbReference type="Proteomes" id="UP000008206">
    <property type="component" value="Chromosome"/>
</dbReference>
<keyword evidence="7" id="KW-1185">Reference proteome</keyword>
<dbReference type="eggNOG" id="COG3621">
    <property type="taxonomic scope" value="Bacteria"/>
</dbReference>
<protein>
    <submittedName>
        <fullName evidence="6">Patatin</fullName>
    </submittedName>
</protein>
<evidence type="ECO:0000256" key="1">
    <source>
        <dbReference type="ARBA" id="ARBA00010240"/>
    </source>
</evidence>
<dbReference type="PANTHER" id="PTHR32176">
    <property type="entry name" value="XYLOSE ISOMERASE"/>
    <property type="match status" value="1"/>
</dbReference>
<evidence type="ECO:0000259" key="5">
    <source>
        <dbReference type="PROSITE" id="PS51635"/>
    </source>
</evidence>
<dbReference type="STRING" id="497965.Cyan7822_4848"/>
<evidence type="ECO:0000313" key="6">
    <source>
        <dbReference type="EMBL" id="ADN16739.1"/>
    </source>
</evidence>
<reference evidence="7" key="1">
    <citation type="journal article" date="2011" name="MBio">
        <title>Novel metabolic attributes of the genus Cyanothece, comprising a group of unicellular nitrogen-fixing Cyanobacteria.</title>
        <authorList>
            <person name="Bandyopadhyay A."/>
            <person name="Elvitigala T."/>
            <person name="Welsh E."/>
            <person name="Stockel J."/>
            <person name="Liberton M."/>
            <person name="Min H."/>
            <person name="Sherman L.A."/>
            <person name="Pakrasi H.B."/>
        </authorList>
    </citation>
    <scope>NUCLEOTIDE SEQUENCE [LARGE SCALE GENOMIC DNA]</scope>
    <source>
        <strain evidence="7">PCC 7822</strain>
    </source>
</reference>
<dbReference type="EMBL" id="CP002198">
    <property type="protein sequence ID" value="ADN16739.1"/>
    <property type="molecule type" value="Genomic_DNA"/>
</dbReference>
<dbReference type="Pfam" id="PF01734">
    <property type="entry name" value="Patatin"/>
    <property type="match status" value="1"/>
</dbReference>
<dbReference type="Pfam" id="PF13385">
    <property type="entry name" value="Laminin_G_3"/>
    <property type="match status" value="1"/>
</dbReference>
<feature type="region of interest" description="Disordered" evidence="4">
    <location>
        <begin position="234"/>
        <end position="377"/>
    </location>
</feature>
<feature type="active site" description="Nucleophile" evidence="3">
    <location>
        <position position="423"/>
    </location>
</feature>
<dbReference type="SUPFAM" id="SSF52151">
    <property type="entry name" value="FabD/lysophospholipase-like"/>
    <property type="match status" value="1"/>
</dbReference>
<dbReference type="Gene3D" id="2.60.120.200">
    <property type="match status" value="1"/>
</dbReference>
<name>E0UGC0_GLOV7</name>
<feature type="compositionally biased region" description="Polar residues" evidence="4">
    <location>
        <begin position="238"/>
        <end position="252"/>
    </location>
</feature>
<feature type="compositionally biased region" description="Low complexity" evidence="4">
    <location>
        <begin position="337"/>
        <end position="351"/>
    </location>
</feature>